<dbReference type="InterPro" id="IPR005829">
    <property type="entry name" value="Sugar_transporter_CS"/>
</dbReference>
<keyword evidence="6 7" id="KW-0472">Membrane</keyword>
<feature type="transmembrane region" description="Helical" evidence="7">
    <location>
        <begin position="21"/>
        <end position="45"/>
    </location>
</feature>
<dbReference type="PROSITE" id="PS00216">
    <property type="entry name" value="SUGAR_TRANSPORT_1"/>
    <property type="match status" value="1"/>
</dbReference>
<protein>
    <submittedName>
        <fullName evidence="9">MDR family MFS transporter</fullName>
    </submittedName>
</protein>
<feature type="transmembrane region" description="Helical" evidence="7">
    <location>
        <begin position="234"/>
        <end position="256"/>
    </location>
</feature>
<dbReference type="CDD" id="cd17502">
    <property type="entry name" value="MFS_Azr1_MDR_like"/>
    <property type="match status" value="1"/>
</dbReference>
<evidence type="ECO:0000313" key="9">
    <source>
        <dbReference type="EMBL" id="MCX7571256.1"/>
    </source>
</evidence>
<feature type="transmembrane region" description="Helical" evidence="7">
    <location>
        <begin position="88"/>
        <end position="114"/>
    </location>
</feature>
<dbReference type="PRINTS" id="PR01036">
    <property type="entry name" value="TCRTETB"/>
</dbReference>
<dbReference type="Gene3D" id="1.20.1720.10">
    <property type="entry name" value="Multidrug resistance protein D"/>
    <property type="match status" value="1"/>
</dbReference>
<evidence type="ECO:0000256" key="5">
    <source>
        <dbReference type="ARBA" id="ARBA00022989"/>
    </source>
</evidence>
<feature type="transmembrane region" description="Helical" evidence="7">
    <location>
        <begin position="277"/>
        <end position="300"/>
    </location>
</feature>
<feature type="transmembrane region" description="Helical" evidence="7">
    <location>
        <begin position="176"/>
        <end position="196"/>
    </location>
</feature>
<feature type="transmembrane region" description="Helical" evidence="7">
    <location>
        <begin position="502"/>
        <end position="521"/>
    </location>
</feature>
<feature type="transmembrane region" description="Helical" evidence="7">
    <location>
        <begin position="370"/>
        <end position="391"/>
    </location>
</feature>
<comment type="caution">
    <text evidence="9">The sequence shown here is derived from an EMBL/GenBank/DDBJ whole genome shotgun (WGS) entry which is preliminary data.</text>
</comment>
<evidence type="ECO:0000259" key="8">
    <source>
        <dbReference type="PROSITE" id="PS50850"/>
    </source>
</evidence>
<evidence type="ECO:0000256" key="1">
    <source>
        <dbReference type="ARBA" id="ARBA00004651"/>
    </source>
</evidence>
<keyword evidence="2" id="KW-0813">Transport</keyword>
<dbReference type="RefSeq" id="WP_267152498.1">
    <property type="nucleotide sequence ID" value="NZ_JAPMLT010000009.1"/>
</dbReference>
<dbReference type="Gene3D" id="1.20.1250.20">
    <property type="entry name" value="MFS general substrate transporter like domains"/>
    <property type="match status" value="1"/>
</dbReference>
<accession>A0ABT3X489</accession>
<dbReference type="InterPro" id="IPR011701">
    <property type="entry name" value="MFS"/>
</dbReference>
<dbReference type="InterPro" id="IPR004638">
    <property type="entry name" value="EmrB-like"/>
</dbReference>
<feature type="transmembrane region" description="Helical" evidence="7">
    <location>
        <begin position="57"/>
        <end position="76"/>
    </location>
</feature>
<dbReference type="PANTHER" id="PTHR23501:SF197">
    <property type="entry name" value="COMD"/>
    <property type="match status" value="1"/>
</dbReference>
<evidence type="ECO:0000256" key="2">
    <source>
        <dbReference type="ARBA" id="ARBA00022448"/>
    </source>
</evidence>
<keyword evidence="3" id="KW-1003">Cell membrane</keyword>
<organism evidence="9 10">
    <name type="scientific">Tumebacillus lacus</name>
    <dbReference type="NCBI Taxonomy" id="2995335"/>
    <lineage>
        <taxon>Bacteria</taxon>
        <taxon>Bacillati</taxon>
        <taxon>Bacillota</taxon>
        <taxon>Bacilli</taxon>
        <taxon>Bacillales</taxon>
        <taxon>Alicyclobacillaceae</taxon>
        <taxon>Tumebacillus</taxon>
    </lineage>
</organism>
<dbReference type="Proteomes" id="UP001208017">
    <property type="component" value="Unassembled WGS sequence"/>
</dbReference>
<dbReference type="InterPro" id="IPR020846">
    <property type="entry name" value="MFS_dom"/>
</dbReference>
<proteinExistence type="predicted"/>
<feature type="transmembrane region" description="Helical" evidence="7">
    <location>
        <begin position="398"/>
        <end position="425"/>
    </location>
</feature>
<reference evidence="9 10" key="1">
    <citation type="submission" date="2022-11" db="EMBL/GenBank/DDBJ databases">
        <title>Study of microbial diversity in lake waters.</title>
        <authorList>
            <person name="Zhang J."/>
        </authorList>
    </citation>
    <scope>NUCLEOTIDE SEQUENCE [LARGE SCALE GENOMIC DNA]</scope>
    <source>
        <strain evidence="9 10">DT12</strain>
    </source>
</reference>
<dbReference type="Pfam" id="PF07690">
    <property type="entry name" value="MFS_1"/>
    <property type="match status" value="1"/>
</dbReference>
<feature type="transmembrane region" description="Helical" evidence="7">
    <location>
        <begin position="208"/>
        <end position="228"/>
    </location>
</feature>
<dbReference type="PANTHER" id="PTHR23501">
    <property type="entry name" value="MAJOR FACILITATOR SUPERFAMILY"/>
    <property type="match status" value="1"/>
</dbReference>
<feature type="transmembrane region" description="Helical" evidence="7">
    <location>
        <begin position="150"/>
        <end position="170"/>
    </location>
</feature>
<dbReference type="SUPFAM" id="SSF103473">
    <property type="entry name" value="MFS general substrate transporter"/>
    <property type="match status" value="1"/>
</dbReference>
<feature type="transmembrane region" description="Helical" evidence="7">
    <location>
        <begin position="341"/>
        <end position="358"/>
    </location>
</feature>
<evidence type="ECO:0000256" key="6">
    <source>
        <dbReference type="ARBA" id="ARBA00023136"/>
    </source>
</evidence>
<dbReference type="PROSITE" id="PS50850">
    <property type="entry name" value="MFS"/>
    <property type="match status" value="1"/>
</dbReference>
<comment type="subcellular location">
    <subcellularLocation>
        <location evidence="1">Cell membrane</location>
        <topology evidence="1">Multi-pass membrane protein</topology>
    </subcellularLocation>
</comment>
<feature type="transmembrane region" description="Helical" evidence="7">
    <location>
        <begin position="120"/>
        <end position="138"/>
    </location>
</feature>
<keyword evidence="10" id="KW-1185">Reference proteome</keyword>
<evidence type="ECO:0000256" key="3">
    <source>
        <dbReference type="ARBA" id="ARBA00022475"/>
    </source>
</evidence>
<feature type="domain" description="Major facilitator superfamily (MFS) profile" evidence="8">
    <location>
        <begin position="23"/>
        <end position="525"/>
    </location>
</feature>
<gene>
    <name evidence="9" type="ORF">OS242_14990</name>
</gene>
<evidence type="ECO:0000256" key="4">
    <source>
        <dbReference type="ARBA" id="ARBA00022692"/>
    </source>
</evidence>
<dbReference type="EMBL" id="JAPMLT010000009">
    <property type="protein sequence ID" value="MCX7571256.1"/>
    <property type="molecule type" value="Genomic_DNA"/>
</dbReference>
<feature type="transmembrane region" description="Helical" evidence="7">
    <location>
        <begin position="312"/>
        <end position="329"/>
    </location>
</feature>
<evidence type="ECO:0000256" key="7">
    <source>
        <dbReference type="SAM" id="Phobius"/>
    </source>
</evidence>
<name>A0ABT3X489_9BACL</name>
<keyword evidence="5 7" id="KW-1133">Transmembrane helix</keyword>
<dbReference type="NCBIfam" id="TIGR00711">
    <property type="entry name" value="efflux_EmrB"/>
    <property type="match status" value="1"/>
</dbReference>
<keyword evidence="4 7" id="KW-0812">Transmembrane</keyword>
<sequence length="550" mass="58801">MAQSGTLTAKGMEDLDPRTKVTIMIAILAGMLFSALNQTIVGTALPRIIADLGGMEYYSWVFTSYMLTSSVTMLLAGKLSDMYGRKVFLLIGMAVFMVGAFLAGTAGTIIQLIVHRGIQGLGAGIIMTTSMAAVGDLFSPRERGKWQGVLGAVFGLASVIGPFLGGYIVDYFNWEWVFWVNLPIGVIAFFMILRLFPQTARQEGKIDYLGAVLVTVVIVTLLLAFSWAGSKYEWGSAQIVGLFVASAVSLLLFLLAESRATSPILPLGLFTNSIFNISNIVGFLTGFAMFGAIMYIPLFVQGVIGTSATQSGLVMMPMTVSLVIASALAGQLTTRTGRYKWVAIMGNAILVVGMYLLSTMTVDTANLTATFYMIILGAGLGFTMPIFMLAVQNALPPSLLGVTSSAVQLFRSVGGTVGVAIMGTIMTNKINEEMTAHLPGAVKQFLAQPGVAEQSKNLMNPQILINQDKLGEIRAAMPAQVQPIFDQLIEALKFALTSGLDAVFHFGFYIALVGLALTFLLKEIPLRTSNKEAADGADATKVNAEPQHQP</sequence>
<evidence type="ECO:0000313" key="10">
    <source>
        <dbReference type="Proteomes" id="UP001208017"/>
    </source>
</evidence>
<dbReference type="InterPro" id="IPR036259">
    <property type="entry name" value="MFS_trans_sf"/>
</dbReference>